<accession>A0A7K8TBK3</accession>
<dbReference type="GO" id="GO:0031122">
    <property type="term" value="P:cytoplasmic microtubule organization"/>
    <property type="evidence" value="ECO:0007669"/>
    <property type="project" value="InterPro"/>
</dbReference>
<keyword evidence="17" id="KW-1185">Reference proteome</keyword>
<evidence type="ECO:0000256" key="12">
    <source>
        <dbReference type="ARBA" id="ARBA00069408"/>
    </source>
</evidence>
<evidence type="ECO:0000256" key="4">
    <source>
        <dbReference type="ARBA" id="ARBA00022448"/>
    </source>
</evidence>
<protein>
    <recommendedName>
        <fullName evidence="12">Protein Hook homolog 3</fullName>
    </recommendedName>
</protein>
<dbReference type="FunFam" id="1.10.418.10:FF:000215">
    <property type="entry name" value="Protein Hook homolog 3"/>
    <property type="match status" value="1"/>
</dbReference>
<feature type="coiled-coil region" evidence="13">
    <location>
        <begin position="124"/>
        <end position="376"/>
    </location>
</feature>
<evidence type="ECO:0000256" key="6">
    <source>
        <dbReference type="ARBA" id="ARBA00022701"/>
    </source>
</evidence>
<feature type="compositionally biased region" description="Polar residues" evidence="14">
    <location>
        <begin position="620"/>
        <end position="635"/>
    </location>
</feature>
<dbReference type="Pfam" id="PF19047">
    <property type="entry name" value="HOOK_N"/>
    <property type="match status" value="1"/>
</dbReference>
<evidence type="ECO:0000256" key="8">
    <source>
        <dbReference type="ARBA" id="ARBA00023034"/>
    </source>
</evidence>
<feature type="region of interest" description="Disordered" evidence="14">
    <location>
        <begin position="620"/>
        <end position="647"/>
    </location>
</feature>
<gene>
    <name evidence="16" type="primary">Hook3</name>
    <name evidence="16" type="ORF">NYCBRA_R05711</name>
</gene>
<name>A0A7K8TBK3_9AVES</name>
<dbReference type="PROSITE" id="PS50021">
    <property type="entry name" value="CH"/>
    <property type="match status" value="1"/>
</dbReference>
<sequence>SFLPQIQTFNVEAPCQTVEDLTNGVVMAQVLQKIDPVYFDENWLNRIKTEVGDNWRLKVSNLKKILKGILDYNHEVSTFLSNLHLHSFLVTYFKYIQTIMMMEESVQHVVMTAIQEVCWDAHSLKKTTEELNEALATKEEIAQRCHELDMQVAALQEEKSSLLAENQILMERLNQSDSIEDPNSPAGRRHLQLQTQLEQLQEETFRLEAAKDDYRIRCEELEKEIAELRQQTEDLTTLAEEAQSLKDEIDVLRHSSDKVAKLESQVESYKKKLEDLGDLRRQVKLLEEKNTMYMQNTVSLEEELRKANAARSQLETYKRQAVELQNRLSEESKKADKLDYECKRLKEKVDSLQKEKDRLRTERDSLKETIEELRCVQAQEGQLTTTGLMPLGRQEPSDSLAAEIVTPEIKEKLIRLQHENKMLKLNQEGSDNEKIALLQSLLDDANLRKNELETENRLVNQRLLEVQSQVEELQKSLQDQGSKAEDVSRNVHQTYIQKLHEANNELQKKRAIIEDLEPRCNNSSLKIEELQEALRKKEEEMKQMEERYKKYLEKAKSVSIRTVGPTNSGFISLAEGKEVWGSFLHRWLDLFMCVSGWYRLLGMTLHKKAAEDRLASTGSGQSFLARQRQATSTRRSYPGHVQPATAR</sequence>
<dbReference type="InterPro" id="IPR036872">
    <property type="entry name" value="CH_dom_sf"/>
</dbReference>
<reference evidence="16 17" key="1">
    <citation type="submission" date="2019-09" db="EMBL/GenBank/DDBJ databases">
        <title>Bird 10,000 Genomes (B10K) Project - Family phase.</title>
        <authorList>
            <person name="Zhang G."/>
        </authorList>
    </citation>
    <scope>NUCLEOTIDE SEQUENCE [LARGE SCALE GENOMIC DNA]</scope>
    <source>
        <strain evidence="16">B10K-CU-031-10</strain>
        <tissue evidence="16">Muscle</tissue>
    </source>
</reference>
<proteinExistence type="inferred from homology"/>
<evidence type="ECO:0000256" key="14">
    <source>
        <dbReference type="SAM" id="MobiDB-lite"/>
    </source>
</evidence>
<evidence type="ECO:0000256" key="7">
    <source>
        <dbReference type="ARBA" id="ARBA00022927"/>
    </source>
</evidence>
<evidence type="ECO:0000256" key="13">
    <source>
        <dbReference type="SAM" id="Coils"/>
    </source>
</evidence>
<dbReference type="GO" id="GO:0015031">
    <property type="term" value="P:protein transport"/>
    <property type="evidence" value="ECO:0007669"/>
    <property type="project" value="UniProtKB-KW"/>
</dbReference>
<dbReference type="GO" id="GO:0005874">
    <property type="term" value="C:microtubule"/>
    <property type="evidence" value="ECO:0007669"/>
    <property type="project" value="UniProtKB-KW"/>
</dbReference>
<keyword evidence="5" id="KW-0963">Cytoplasm</keyword>
<keyword evidence="4" id="KW-0813">Transport</keyword>
<feature type="non-terminal residue" evidence="16">
    <location>
        <position position="647"/>
    </location>
</feature>
<dbReference type="GO" id="GO:0005813">
    <property type="term" value="C:centrosome"/>
    <property type="evidence" value="ECO:0007669"/>
    <property type="project" value="TreeGrafter"/>
</dbReference>
<dbReference type="PANTHER" id="PTHR18947">
    <property type="entry name" value="HOOK PROTEINS"/>
    <property type="match status" value="1"/>
</dbReference>
<dbReference type="PANTHER" id="PTHR18947:SF38">
    <property type="entry name" value="PROTEIN HOOK HOMOLOG 3"/>
    <property type="match status" value="1"/>
</dbReference>
<evidence type="ECO:0000256" key="5">
    <source>
        <dbReference type="ARBA" id="ARBA00022490"/>
    </source>
</evidence>
<keyword evidence="10" id="KW-0206">Cytoskeleton</keyword>
<keyword evidence="8" id="KW-0333">Golgi apparatus</keyword>
<feature type="non-terminal residue" evidence="16">
    <location>
        <position position="1"/>
    </location>
</feature>
<dbReference type="Pfam" id="PF05622">
    <property type="entry name" value="HOOK"/>
    <property type="match status" value="2"/>
</dbReference>
<feature type="domain" description="Calponin-homology (CH)" evidence="15">
    <location>
        <begin position="1"/>
        <end position="104"/>
    </location>
</feature>
<evidence type="ECO:0000256" key="10">
    <source>
        <dbReference type="ARBA" id="ARBA00023212"/>
    </source>
</evidence>
<keyword evidence="9 13" id="KW-0175">Coiled coil</keyword>
<evidence type="ECO:0000313" key="17">
    <source>
        <dbReference type="Proteomes" id="UP000538472"/>
    </source>
</evidence>
<dbReference type="EMBL" id="VWZB01001833">
    <property type="protein sequence ID" value="NXF39613.1"/>
    <property type="molecule type" value="Genomic_DNA"/>
</dbReference>
<evidence type="ECO:0000256" key="11">
    <source>
        <dbReference type="ARBA" id="ARBA00059999"/>
    </source>
</evidence>
<dbReference type="InterPro" id="IPR001715">
    <property type="entry name" value="CH_dom"/>
</dbReference>
<dbReference type="GO" id="GO:0005794">
    <property type="term" value="C:Golgi apparatus"/>
    <property type="evidence" value="ECO:0007669"/>
    <property type="project" value="UniProtKB-SubCell"/>
</dbReference>
<dbReference type="InterPro" id="IPR008636">
    <property type="entry name" value="Hook_C"/>
</dbReference>
<keyword evidence="6" id="KW-0493">Microtubule</keyword>
<evidence type="ECO:0000256" key="2">
    <source>
        <dbReference type="ARBA" id="ARBA00004555"/>
    </source>
</evidence>
<dbReference type="AlphaFoldDB" id="A0A7K8TBK3"/>
<dbReference type="InterPro" id="IPR043936">
    <property type="entry name" value="HOOK_N"/>
</dbReference>
<comment type="similarity">
    <text evidence="3">Belongs to the hook family.</text>
</comment>
<dbReference type="Gene3D" id="1.10.418.10">
    <property type="entry name" value="Calponin-like domain"/>
    <property type="match status" value="1"/>
</dbReference>
<keyword evidence="7" id="KW-0653">Protein transport</keyword>
<comment type="subcellular location">
    <subcellularLocation>
        <location evidence="1">Cytoplasm</location>
        <location evidence="1">Cytoskeleton</location>
    </subcellularLocation>
    <subcellularLocation>
        <location evidence="2">Golgi apparatus</location>
    </subcellularLocation>
</comment>
<comment type="caution">
    <text evidence="16">The sequence shown here is derived from an EMBL/GenBank/DDBJ whole genome shotgun (WGS) entry which is preliminary data.</text>
</comment>
<evidence type="ECO:0000313" key="16">
    <source>
        <dbReference type="EMBL" id="NXF39613.1"/>
    </source>
</evidence>
<organism evidence="16 17">
    <name type="scientific">Nyctibius bracteatus</name>
    <name type="common">Rufous potoo</name>
    <dbReference type="NCBI Taxonomy" id="48426"/>
    <lineage>
        <taxon>Eukaryota</taxon>
        <taxon>Metazoa</taxon>
        <taxon>Chordata</taxon>
        <taxon>Craniata</taxon>
        <taxon>Vertebrata</taxon>
        <taxon>Euteleostomi</taxon>
        <taxon>Archelosauria</taxon>
        <taxon>Archosauria</taxon>
        <taxon>Dinosauria</taxon>
        <taxon>Saurischia</taxon>
        <taxon>Theropoda</taxon>
        <taxon>Coelurosauria</taxon>
        <taxon>Aves</taxon>
        <taxon>Neognathae</taxon>
        <taxon>Neoaves</taxon>
        <taxon>Strisores</taxon>
        <taxon>Caprimulgiformes</taxon>
        <taxon>Nyctibiidae</taxon>
        <taxon>Nyctibius</taxon>
    </lineage>
</organism>
<comment type="function">
    <text evidence="11">Acts as an adapter protein linking the dynein motor complex to various cargos and converts dynein from a non-processive to a highly processive motor in the presence of dynactin. Facilitates the interaction between dynein and dynactin and activates dynein processivity (the ability to move along a microtubule for a long distance without falling off the track). Predominantly recruits 2 dyneins, which increases both the force and speed of the microtubule motor. Component of the FTS/Hook/FHIP complex (FHF complex). The FHF complex may function to promote vesicle trafficking and/or fusion via the homotypic vesicular protein sorting complex (the HOPS complex). May regulate clearance of endocytosed receptors such as MSR1. Participates in defining the architecture and localization of the Golgi complex. FHF complex promotes the distribution of AP-4 complex to the perinuclear area of the cell.</text>
</comment>
<dbReference type="GO" id="GO:0051959">
    <property type="term" value="F:dynein light intermediate chain binding"/>
    <property type="evidence" value="ECO:0007669"/>
    <property type="project" value="TreeGrafter"/>
</dbReference>
<evidence type="ECO:0000256" key="1">
    <source>
        <dbReference type="ARBA" id="ARBA00004245"/>
    </source>
</evidence>
<dbReference type="GO" id="GO:0030705">
    <property type="term" value="P:cytoskeleton-dependent intracellular transport"/>
    <property type="evidence" value="ECO:0007669"/>
    <property type="project" value="InterPro"/>
</dbReference>
<dbReference type="Proteomes" id="UP000538472">
    <property type="component" value="Unassembled WGS sequence"/>
</dbReference>
<dbReference type="SUPFAM" id="SSF116907">
    <property type="entry name" value="Hook domain"/>
    <property type="match status" value="1"/>
</dbReference>
<evidence type="ECO:0000256" key="3">
    <source>
        <dbReference type="ARBA" id="ARBA00006946"/>
    </source>
</evidence>
<dbReference type="GO" id="GO:0008017">
    <property type="term" value="F:microtubule binding"/>
    <property type="evidence" value="ECO:0007669"/>
    <property type="project" value="InterPro"/>
</dbReference>
<evidence type="ECO:0000256" key="9">
    <source>
        <dbReference type="ARBA" id="ARBA00023054"/>
    </source>
</evidence>
<feature type="coiled-coil region" evidence="13">
    <location>
        <begin position="435"/>
        <end position="561"/>
    </location>
</feature>
<evidence type="ECO:0000259" key="15">
    <source>
        <dbReference type="PROSITE" id="PS50021"/>
    </source>
</evidence>